<sequence length="48" mass="5294">MFTVIDDAEAIKITGSLKSVEIKIKCRFNAKRFPKKGVLTDVIPSTIA</sequence>
<dbReference type="Proteomes" id="UP000326678">
    <property type="component" value="Chromosome Gxm2"/>
</dbReference>
<name>A0A5P8WEH9_9NOSO</name>
<organism evidence="1 2">
    <name type="scientific">Nostoc sphaeroides CCNUC1</name>
    <dbReference type="NCBI Taxonomy" id="2653204"/>
    <lineage>
        <taxon>Bacteria</taxon>
        <taxon>Bacillati</taxon>
        <taxon>Cyanobacteriota</taxon>
        <taxon>Cyanophyceae</taxon>
        <taxon>Nostocales</taxon>
        <taxon>Nostocaceae</taxon>
        <taxon>Nostoc</taxon>
    </lineage>
</organism>
<evidence type="ECO:0000313" key="1">
    <source>
        <dbReference type="EMBL" id="QFS50971.1"/>
    </source>
</evidence>
<evidence type="ECO:0000313" key="2">
    <source>
        <dbReference type="Proteomes" id="UP000326678"/>
    </source>
</evidence>
<reference evidence="1 2" key="1">
    <citation type="submission" date="2019-10" db="EMBL/GenBank/DDBJ databases">
        <title>Genomic and transcriptomic insights into the perfect genentic adaptation of a filamentous nitrogen-fixing cyanobacterium to rice fields.</title>
        <authorList>
            <person name="Chen Z."/>
        </authorList>
    </citation>
    <scope>NUCLEOTIDE SEQUENCE [LARGE SCALE GENOMIC DNA]</scope>
    <source>
        <strain evidence="1">CCNUC1</strain>
    </source>
</reference>
<dbReference type="EMBL" id="CP045227">
    <property type="protein sequence ID" value="QFS50971.1"/>
    <property type="molecule type" value="Genomic_DNA"/>
</dbReference>
<protein>
    <submittedName>
        <fullName evidence="1">Uncharacterized protein</fullName>
    </submittedName>
</protein>
<keyword evidence="2" id="KW-1185">Reference proteome</keyword>
<dbReference type="AlphaFoldDB" id="A0A5P8WEH9"/>
<accession>A0A5P8WEH9</accession>
<dbReference type="KEGG" id="nsh:GXM_08465"/>
<proteinExistence type="predicted"/>
<gene>
    <name evidence="1" type="ORF">GXM_08465</name>
</gene>